<dbReference type="Proteomes" id="UP000193944">
    <property type="component" value="Unassembled WGS sequence"/>
</dbReference>
<name>A0A1Y1VVL6_9FUNG</name>
<protein>
    <submittedName>
        <fullName evidence="1">Uncharacterized protein</fullName>
    </submittedName>
</protein>
<dbReference type="EMBL" id="MCFG01000497">
    <property type="protein sequence ID" value="ORX64804.1"/>
    <property type="molecule type" value="Genomic_DNA"/>
</dbReference>
<dbReference type="AlphaFoldDB" id="A0A1Y1VVL6"/>
<organism evidence="1 2">
    <name type="scientific">Anaeromyces robustus</name>
    <dbReference type="NCBI Taxonomy" id="1754192"/>
    <lineage>
        <taxon>Eukaryota</taxon>
        <taxon>Fungi</taxon>
        <taxon>Fungi incertae sedis</taxon>
        <taxon>Chytridiomycota</taxon>
        <taxon>Chytridiomycota incertae sedis</taxon>
        <taxon>Neocallimastigomycetes</taxon>
        <taxon>Neocallimastigales</taxon>
        <taxon>Neocallimastigaceae</taxon>
        <taxon>Anaeromyces</taxon>
    </lineage>
</organism>
<sequence>MTVSDVYDYFWNYMQQLSTAASNENAAKDYLFNATGSQTNVNVSYAQYLNEQKSLYIGKAVYQYEISNPTNYNMYVDIYDIIAKKDYVNTDPKPFWDYNQLYVNVQSAPPVLTGSSAATAANGYPQSNVVEYPDIPYPEACMYYNSHPITIGYNRILYPSQNIQQDVTFSESANAFSTATQTGEYVETSGNQIDNVEKTTSTNTQNTNYATSVSQSKWNSLGMNPTNYRLFNTFWKVKKVTRIMIEPNRTYKHNLIVKLGQIYDRASFFYRFPHIDNKDLLTNVGILGGVTTGCMFRTYGQIAVEASNTTELTQFKAASSNTYGLTTQTEIEIDAPNRQQVDTKGKLDMNNRVFNLPGKLIVKRTKRENIYYGPPTIISYKTISDLNQSVVDKDKVKIMTDKKERVVETTQDMVVEEQS</sequence>
<evidence type="ECO:0000313" key="2">
    <source>
        <dbReference type="Proteomes" id="UP000193944"/>
    </source>
</evidence>
<proteinExistence type="predicted"/>
<dbReference type="OrthoDB" id="10670634at2759"/>
<reference evidence="1 2" key="2">
    <citation type="submission" date="2016-08" db="EMBL/GenBank/DDBJ databases">
        <title>Pervasive Adenine N6-methylation of Active Genes in Fungi.</title>
        <authorList>
            <consortium name="DOE Joint Genome Institute"/>
            <person name="Mondo S.J."/>
            <person name="Dannebaum R.O."/>
            <person name="Kuo R.C."/>
            <person name="Labutti K."/>
            <person name="Haridas S."/>
            <person name="Kuo A."/>
            <person name="Salamov A."/>
            <person name="Ahrendt S.R."/>
            <person name="Lipzen A."/>
            <person name="Sullivan W."/>
            <person name="Andreopoulos W.B."/>
            <person name="Clum A."/>
            <person name="Lindquist E."/>
            <person name="Daum C."/>
            <person name="Ramamoorthy G.K."/>
            <person name="Gryganskyi A."/>
            <person name="Culley D."/>
            <person name="Magnuson J.K."/>
            <person name="James T.Y."/>
            <person name="O'Malley M.A."/>
            <person name="Stajich J.E."/>
            <person name="Spatafora J.W."/>
            <person name="Visel A."/>
            <person name="Grigoriev I.V."/>
        </authorList>
    </citation>
    <scope>NUCLEOTIDE SEQUENCE [LARGE SCALE GENOMIC DNA]</scope>
    <source>
        <strain evidence="1 2">S4</strain>
    </source>
</reference>
<reference evidence="1 2" key="1">
    <citation type="submission" date="2016-08" db="EMBL/GenBank/DDBJ databases">
        <title>A Parts List for Fungal Cellulosomes Revealed by Comparative Genomics.</title>
        <authorList>
            <consortium name="DOE Joint Genome Institute"/>
            <person name="Haitjema C.H."/>
            <person name="Gilmore S.P."/>
            <person name="Henske J.K."/>
            <person name="Solomon K.V."/>
            <person name="De Groot R."/>
            <person name="Kuo A."/>
            <person name="Mondo S.J."/>
            <person name="Salamov A.A."/>
            <person name="Labutti K."/>
            <person name="Zhao Z."/>
            <person name="Chiniquy J."/>
            <person name="Barry K."/>
            <person name="Brewer H.M."/>
            <person name="Purvine S.O."/>
            <person name="Wright A.T."/>
            <person name="Boxma B."/>
            <person name="Van Alen T."/>
            <person name="Hackstein J.H."/>
            <person name="Baker S.E."/>
            <person name="Grigoriev I.V."/>
            <person name="O'Malley M.A."/>
        </authorList>
    </citation>
    <scope>NUCLEOTIDE SEQUENCE [LARGE SCALE GENOMIC DNA]</scope>
    <source>
        <strain evidence="1 2">S4</strain>
    </source>
</reference>
<gene>
    <name evidence="1" type="ORF">BCR32DRAFT_250935</name>
</gene>
<keyword evidence="2" id="KW-1185">Reference proteome</keyword>
<evidence type="ECO:0000313" key="1">
    <source>
        <dbReference type="EMBL" id="ORX64804.1"/>
    </source>
</evidence>
<comment type="caution">
    <text evidence="1">The sequence shown here is derived from an EMBL/GenBank/DDBJ whole genome shotgun (WGS) entry which is preliminary data.</text>
</comment>
<accession>A0A1Y1VVL6</accession>